<gene>
    <name evidence="2" type="ORF">GAK29_01483</name>
</gene>
<dbReference type="EMBL" id="WNDP01000028">
    <property type="protein sequence ID" value="KAF1026082.1"/>
    <property type="molecule type" value="Genomic_DNA"/>
</dbReference>
<evidence type="ECO:0000256" key="1">
    <source>
        <dbReference type="SAM" id="SignalP"/>
    </source>
</evidence>
<keyword evidence="1" id="KW-0732">Signal</keyword>
<proteinExistence type="predicted"/>
<reference evidence="3" key="1">
    <citation type="journal article" date="2020" name="MBio">
        <title>Horizontal gene transfer to a defensive symbiont with a reduced genome amongst a multipartite beetle microbiome.</title>
        <authorList>
            <person name="Waterworth S.C."/>
            <person name="Florez L.V."/>
            <person name="Rees E.R."/>
            <person name="Hertweck C."/>
            <person name="Kaltenpoth M."/>
            <person name="Kwan J.C."/>
        </authorList>
    </citation>
    <scope>NUCLEOTIDE SEQUENCE [LARGE SCALE GENOMIC DNA]</scope>
</reference>
<organism evidence="2 3">
    <name type="scientific">Acinetobacter bereziniae</name>
    <name type="common">Acinetobacter genomosp. 10</name>
    <dbReference type="NCBI Taxonomy" id="106648"/>
    <lineage>
        <taxon>Bacteria</taxon>
        <taxon>Pseudomonadati</taxon>
        <taxon>Pseudomonadota</taxon>
        <taxon>Gammaproteobacteria</taxon>
        <taxon>Moraxellales</taxon>
        <taxon>Moraxellaceae</taxon>
        <taxon>Acinetobacter</taxon>
    </lineage>
</organism>
<dbReference type="Proteomes" id="UP000490535">
    <property type="component" value="Unassembled WGS sequence"/>
</dbReference>
<evidence type="ECO:0000313" key="3">
    <source>
        <dbReference type="Proteomes" id="UP000490535"/>
    </source>
</evidence>
<protein>
    <recommendedName>
        <fullName evidence="4">Fimbrial protein</fullName>
    </recommendedName>
</protein>
<feature type="chain" id="PRO_5032465097" description="Fimbrial protein" evidence="1">
    <location>
        <begin position="20"/>
        <end position="158"/>
    </location>
</feature>
<feature type="signal peptide" evidence="1">
    <location>
        <begin position="1"/>
        <end position="19"/>
    </location>
</feature>
<comment type="caution">
    <text evidence="2">The sequence shown here is derived from an EMBL/GenBank/DDBJ whole genome shotgun (WGS) entry which is preliminary data.</text>
</comment>
<accession>A0A833TZB6</accession>
<evidence type="ECO:0008006" key="4">
    <source>
        <dbReference type="Google" id="ProtNLM"/>
    </source>
</evidence>
<dbReference type="AlphaFoldDB" id="A0A833TZB6"/>
<name>A0A833TZB6_ACIBZ</name>
<sequence length="158" mass="17378">MNKYLTVLVGMFLFQSAFAGTYVFGGRAHFNGSLVNLGCSFAQESNLKRLKPVNENSLLELNVSNCSSNVYYNLKFEFAEAIQGTTATEFKAINLMSTTNVLHSMPQFESSKTADESLLSQPDVELINIDETLALPLTFTSGSLPQNGKNILLSVFYP</sequence>
<evidence type="ECO:0000313" key="2">
    <source>
        <dbReference type="EMBL" id="KAF1026082.1"/>
    </source>
</evidence>